<dbReference type="Proteomes" id="UP000272942">
    <property type="component" value="Unassembled WGS sequence"/>
</dbReference>
<protein>
    <submittedName>
        <fullName evidence="2 4">Uncharacterized protein</fullName>
    </submittedName>
</protein>
<evidence type="ECO:0000313" key="4">
    <source>
        <dbReference type="WBParaSite" id="ECPE_0000204201-mRNA-1"/>
    </source>
</evidence>
<accession>A0A183A507</accession>
<proteinExistence type="predicted"/>
<reference evidence="2 3" key="2">
    <citation type="submission" date="2018-11" db="EMBL/GenBank/DDBJ databases">
        <authorList>
            <consortium name="Pathogen Informatics"/>
        </authorList>
    </citation>
    <scope>NUCLEOTIDE SEQUENCE [LARGE SCALE GENOMIC DNA]</scope>
    <source>
        <strain evidence="2 3">Egypt</strain>
    </source>
</reference>
<feature type="compositionally biased region" description="Polar residues" evidence="1">
    <location>
        <begin position="113"/>
        <end position="123"/>
    </location>
</feature>
<dbReference type="OrthoDB" id="10482358at2759"/>
<sequence>MPSELPTTTVFSSVPHPVPQTTSSMTPVPRSTDVDSDRFTQSGPHYPVTIYSPQLGRHFTLSSRANLCGMRVSRGFTPPGSVARRMPVSKLITATKFSSCTNSPLATHKPVTENVNGQSATHE</sequence>
<organism evidence="4">
    <name type="scientific">Echinostoma caproni</name>
    <dbReference type="NCBI Taxonomy" id="27848"/>
    <lineage>
        <taxon>Eukaryota</taxon>
        <taxon>Metazoa</taxon>
        <taxon>Spiralia</taxon>
        <taxon>Lophotrochozoa</taxon>
        <taxon>Platyhelminthes</taxon>
        <taxon>Trematoda</taxon>
        <taxon>Digenea</taxon>
        <taxon>Plagiorchiida</taxon>
        <taxon>Echinostomata</taxon>
        <taxon>Echinostomatoidea</taxon>
        <taxon>Echinostomatidae</taxon>
        <taxon>Echinostoma</taxon>
    </lineage>
</organism>
<name>A0A183A507_9TREM</name>
<keyword evidence="3" id="KW-1185">Reference proteome</keyword>
<reference evidence="4" key="1">
    <citation type="submission" date="2016-06" db="UniProtKB">
        <authorList>
            <consortium name="WormBaseParasite"/>
        </authorList>
    </citation>
    <scope>IDENTIFICATION</scope>
</reference>
<evidence type="ECO:0000313" key="2">
    <source>
        <dbReference type="EMBL" id="VDP65227.1"/>
    </source>
</evidence>
<feature type="region of interest" description="Disordered" evidence="1">
    <location>
        <begin position="102"/>
        <end position="123"/>
    </location>
</feature>
<evidence type="ECO:0000313" key="3">
    <source>
        <dbReference type="Proteomes" id="UP000272942"/>
    </source>
</evidence>
<gene>
    <name evidence="2" type="ORF">ECPE_LOCUS2042</name>
</gene>
<dbReference type="EMBL" id="UZAN01039386">
    <property type="protein sequence ID" value="VDP65227.1"/>
    <property type="molecule type" value="Genomic_DNA"/>
</dbReference>
<dbReference type="WBParaSite" id="ECPE_0000204201-mRNA-1">
    <property type="protein sequence ID" value="ECPE_0000204201-mRNA-1"/>
    <property type="gene ID" value="ECPE_0000204201"/>
</dbReference>
<feature type="region of interest" description="Disordered" evidence="1">
    <location>
        <begin position="1"/>
        <end position="45"/>
    </location>
</feature>
<evidence type="ECO:0000256" key="1">
    <source>
        <dbReference type="SAM" id="MobiDB-lite"/>
    </source>
</evidence>
<dbReference type="AlphaFoldDB" id="A0A183A507"/>
<feature type="compositionally biased region" description="Polar residues" evidence="1">
    <location>
        <begin position="1"/>
        <end position="12"/>
    </location>
</feature>